<dbReference type="AlphaFoldDB" id="A0A2X0KN29"/>
<dbReference type="EMBL" id="FMWP01000010">
    <property type="protein sequence ID" value="SCZ87481.1"/>
    <property type="molecule type" value="Genomic_DNA"/>
</dbReference>
<organism evidence="1 2">
    <name type="scientific">Microbotryum saponariae</name>
    <dbReference type="NCBI Taxonomy" id="289078"/>
    <lineage>
        <taxon>Eukaryota</taxon>
        <taxon>Fungi</taxon>
        <taxon>Dikarya</taxon>
        <taxon>Basidiomycota</taxon>
        <taxon>Pucciniomycotina</taxon>
        <taxon>Microbotryomycetes</taxon>
        <taxon>Microbotryales</taxon>
        <taxon>Microbotryaceae</taxon>
        <taxon>Microbotryum</taxon>
    </lineage>
</organism>
<accession>A0A2X0KN29</accession>
<dbReference type="Proteomes" id="UP000249723">
    <property type="component" value="Unassembled WGS sequence"/>
</dbReference>
<keyword evidence="2" id="KW-1185">Reference proteome</keyword>
<name>A0A2X0KN29_9BASI</name>
<proteinExistence type="predicted"/>
<gene>
    <name evidence="1" type="ORF">BZ3500_MVSOF-1268-A1-R1_CHR2-2G04947</name>
</gene>
<evidence type="ECO:0000313" key="2">
    <source>
        <dbReference type="Proteomes" id="UP000249723"/>
    </source>
</evidence>
<protein>
    <submittedName>
        <fullName evidence="1">BZ3500_MvSof-1268-A1-R1_Chr2-2g04947 protein</fullName>
    </submittedName>
</protein>
<evidence type="ECO:0000313" key="1">
    <source>
        <dbReference type="EMBL" id="SCZ87481.1"/>
    </source>
</evidence>
<reference evidence="2" key="1">
    <citation type="submission" date="2016-10" db="EMBL/GenBank/DDBJ databases">
        <authorList>
            <person name="Jeantristanb JTB J.-T."/>
            <person name="Ricardo R."/>
        </authorList>
    </citation>
    <scope>NUCLEOTIDE SEQUENCE [LARGE SCALE GENOMIC DNA]</scope>
</reference>
<sequence length="79" mass="8952">MCWERGRFVITGGKVEGFMVTSFVEWPQSQTQRIQGEAATVPRCVYAVLVRRIVHDDVRVGLVDFIGQAMIPTIVKGKW</sequence>